<organism evidence="9">
    <name type="scientific">marine metagenome</name>
    <dbReference type="NCBI Taxonomy" id="408172"/>
    <lineage>
        <taxon>unclassified sequences</taxon>
        <taxon>metagenomes</taxon>
        <taxon>ecological metagenomes</taxon>
    </lineage>
</organism>
<dbReference type="InterPro" id="IPR009056">
    <property type="entry name" value="Cyt_c-like_dom"/>
</dbReference>
<keyword evidence="3" id="KW-0349">Heme</keyword>
<keyword evidence="7" id="KW-0408">Iron</keyword>
<feature type="non-terminal residue" evidence="9">
    <location>
        <position position="1"/>
    </location>
</feature>
<feature type="domain" description="Cytochrome c" evidence="8">
    <location>
        <begin position="1"/>
        <end position="74"/>
    </location>
</feature>
<keyword evidence="4" id="KW-0479">Metal-binding</keyword>
<dbReference type="SUPFAM" id="SSF46626">
    <property type="entry name" value="Cytochrome c"/>
    <property type="match status" value="2"/>
</dbReference>
<dbReference type="Gene3D" id="1.10.760.10">
    <property type="entry name" value="Cytochrome c-like domain"/>
    <property type="match status" value="2"/>
</dbReference>
<evidence type="ECO:0000259" key="8">
    <source>
        <dbReference type="PROSITE" id="PS51007"/>
    </source>
</evidence>
<gene>
    <name evidence="9" type="ORF">METZ01_LOCUS494934</name>
</gene>
<dbReference type="PROSITE" id="PS51007">
    <property type="entry name" value="CYTC"/>
    <property type="match status" value="2"/>
</dbReference>
<evidence type="ECO:0000256" key="6">
    <source>
        <dbReference type="ARBA" id="ARBA00022982"/>
    </source>
</evidence>
<keyword evidence="6" id="KW-0249">Electron transport</keyword>
<sequence length="176" mass="19672">LKEKITLCESCHGAKGGSQDPQFPILAGQHFYYLYVQLKDYKEGSRKNEIMSNIVADLSKEDMKALAQHFSEQSWPLIQIESQPELAKQGEAASESGQCVQCHLGGYEGESRIPRLAGQHPEYLEKTMLDFKEKIRTNSAAKSSLLNAFKDIDIKAMAIFLGSLQVHEKSHGSEIE</sequence>
<evidence type="ECO:0000256" key="1">
    <source>
        <dbReference type="ARBA" id="ARBA00004418"/>
    </source>
</evidence>
<accession>A0A383DCN1</accession>
<dbReference type="EMBL" id="UINC01216087">
    <property type="protein sequence ID" value="SVE42080.1"/>
    <property type="molecule type" value="Genomic_DNA"/>
</dbReference>
<dbReference type="InterPro" id="IPR050597">
    <property type="entry name" value="Cytochrome_c_Oxidase_Subunit"/>
</dbReference>
<dbReference type="GO" id="GO:0042597">
    <property type="term" value="C:periplasmic space"/>
    <property type="evidence" value="ECO:0007669"/>
    <property type="project" value="UniProtKB-SubCell"/>
</dbReference>
<evidence type="ECO:0000256" key="7">
    <source>
        <dbReference type="ARBA" id="ARBA00023004"/>
    </source>
</evidence>
<dbReference type="PANTHER" id="PTHR33751">
    <property type="entry name" value="CBB3-TYPE CYTOCHROME C OXIDASE SUBUNIT FIXP"/>
    <property type="match status" value="1"/>
</dbReference>
<dbReference type="InterPro" id="IPR036909">
    <property type="entry name" value="Cyt_c-like_dom_sf"/>
</dbReference>
<reference evidence="9" key="1">
    <citation type="submission" date="2018-05" db="EMBL/GenBank/DDBJ databases">
        <authorList>
            <person name="Lanie J.A."/>
            <person name="Ng W.-L."/>
            <person name="Kazmierczak K.M."/>
            <person name="Andrzejewski T.M."/>
            <person name="Davidsen T.M."/>
            <person name="Wayne K.J."/>
            <person name="Tettelin H."/>
            <person name="Glass J.I."/>
            <person name="Rusch D."/>
            <person name="Podicherti R."/>
            <person name="Tsui H.-C.T."/>
            <person name="Winkler M.E."/>
        </authorList>
    </citation>
    <scope>NUCLEOTIDE SEQUENCE</scope>
</reference>
<keyword evidence="5" id="KW-0574">Periplasm</keyword>
<name>A0A383DCN1_9ZZZZ</name>
<dbReference type="GO" id="GO:0005506">
    <property type="term" value="F:iron ion binding"/>
    <property type="evidence" value="ECO:0007669"/>
    <property type="project" value="InterPro"/>
</dbReference>
<dbReference type="AlphaFoldDB" id="A0A383DCN1"/>
<dbReference type="PIRSF" id="PIRSF000005">
    <property type="entry name" value="Cytochrome_c4"/>
    <property type="match status" value="1"/>
</dbReference>
<comment type="subcellular location">
    <subcellularLocation>
        <location evidence="1">Periplasm</location>
    </subcellularLocation>
</comment>
<evidence type="ECO:0000256" key="4">
    <source>
        <dbReference type="ARBA" id="ARBA00022723"/>
    </source>
</evidence>
<protein>
    <recommendedName>
        <fullName evidence="8">Cytochrome c domain-containing protein</fullName>
    </recommendedName>
</protein>
<dbReference type="GO" id="GO:0020037">
    <property type="term" value="F:heme binding"/>
    <property type="evidence" value="ECO:0007669"/>
    <property type="project" value="InterPro"/>
</dbReference>
<evidence type="ECO:0000256" key="5">
    <source>
        <dbReference type="ARBA" id="ARBA00022764"/>
    </source>
</evidence>
<dbReference type="PANTHER" id="PTHR33751:SF9">
    <property type="entry name" value="CYTOCHROME C4"/>
    <property type="match status" value="1"/>
</dbReference>
<proteinExistence type="predicted"/>
<dbReference type="GO" id="GO:0009055">
    <property type="term" value="F:electron transfer activity"/>
    <property type="evidence" value="ECO:0007669"/>
    <property type="project" value="InterPro"/>
</dbReference>
<evidence type="ECO:0000256" key="2">
    <source>
        <dbReference type="ARBA" id="ARBA00022448"/>
    </source>
</evidence>
<keyword evidence="2" id="KW-0813">Transport</keyword>
<dbReference type="InterPro" id="IPR024167">
    <property type="entry name" value="Cytochrome_c4-like"/>
</dbReference>
<feature type="domain" description="Cytochrome c" evidence="8">
    <location>
        <begin position="85"/>
        <end position="165"/>
    </location>
</feature>
<evidence type="ECO:0000256" key="3">
    <source>
        <dbReference type="ARBA" id="ARBA00022617"/>
    </source>
</evidence>
<evidence type="ECO:0000313" key="9">
    <source>
        <dbReference type="EMBL" id="SVE42080.1"/>
    </source>
</evidence>